<dbReference type="Proteomes" id="UP001501414">
    <property type="component" value="Unassembled WGS sequence"/>
</dbReference>
<keyword evidence="3" id="KW-1185">Reference proteome</keyword>
<name>A0ABP4II91_9PSEU</name>
<evidence type="ECO:0000313" key="3">
    <source>
        <dbReference type="Proteomes" id="UP001501414"/>
    </source>
</evidence>
<feature type="transmembrane region" description="Helical" evidence="1">
    <location>
        <begin position="108"/>
        <end position="126"/>
    </location>
</feature>
<protein>
    <submittedName>
        <fullName evidence="2">Uncharacterized protein</fullName>
    </submittedName>
</protein>
<keyword evidence="1" id="KW-0472">Membrane</keyword>
<evidence type="ECO:0000313" key="2">
    <source>
        <dbReference type="EMBL" id="GAA1388850.1"/>
    </source>
</evidence>
<feature type="transmembrane region" description="Helical" evidence="1">
    <location>
        <begin position="132"/>
        <end position="149"/>
    </location>
</feature>
<proteinExistence type="predicted"/>
<reference evidence="3" key="1">
    <citation type="journal article" date="2019" name="Int. J. Syst. Evol. Microbiol.">
        <title>The Global Catalogue of Microorganisms (GCM) 10K type strain sequencing project: providing services to taxonomists for standard genome sequencing and annotation.</title>
        <authorList>
            <consortium name="The Broad Institute Genomics Platform"/>
            <consortium name="The Broad Institute Genome Sequencing Center for Infectious Disease"/>
            <person name="Wu L."/>
            <person name="Ma J."/>
        </authorList>
    </citation>
    <scope>NUCLEOTIDE SEQUENCE [LARGE SCALE GENOMIC DNA]</scope>
    <source>
        <strain evidence="3">JCM 11896</strain>
    </source>
</reference>
<sequence length="270" mass="29240">MTGDRGEHLALSAGLRLVDPRVVCCIRVVKVRQDGRPASSGAEAQHVSEPAHDRVSQRARGEVRWWGVALPRAGQLIVADPRLPSAQVLAVLSDVRDGARVRRAWSRYVGPMAGAAGALLVGVALATASDRTRAAALVLVALVFLYWACRTSSQLRALNARGRDRLVFAVRAAGNEQTWELVDHLENVAGHGASHRSSVRDLLWHMVHLPPHDDGAIAALLDQARSGQLRSGGDLREAIFSLRTRAQLSSQSPRCSGAQLAPLFRYEARE</sequence>
<dbReference type="RefSeq" id="WP_344022081.1">
    <property type="nucleotide sequence ID" value="NZ_BAAAJK010000008.1"/>
</dbReference>
<evidence type="ECO:0000256" key="1">
    <source>
        <dbReference type="SAM" id="Phobius"/>
    </source>
</evidence>
<keyword evidence="1" id="KW-1133">Transmembrane helix</keyword>
<gene>
    <name evidence="2" type="ORF">GCM10009613_26860</name>
</gene>
<accession>A0ABP4II91</accession>
<comment type="caution">
    <text evidence="2">The sequence shown here is derived from an EMBL/GenBank/DDBJ whole genome shotgun (WGS) entry which is preliminary data.</text>
</comment>
<dbReference type="EMBL" id="BAAAJK010000008">
    <property type="protein sequence ID" value="GAA1388850.1"/>
    <property type="molecule type" value="Genomic_DNA"/>
</dbReference>
<organism evidence="2 3">
    <name type="scientific">Pseudonocardia kongjuensis</name>
    <dbReference type="NCBI Taxonomy" id="102227"/>
    <lineage>
        <taxon>Bacteria</taxon>
        <taxon>Bacillati</taxon>
        <taxon>Actinomycetota</taxon>
        <taxon>Actinomycetes</taxon>
        <taxon>Pseudonocardiales</taxon>
        <taxon>Pseudonocardiaceae</taxon>
        <taxon>Pseudonocardia</taxon>
    </lineage>
</organism>
<keyword evidence="1" id="KW-0812">Transmembrane</keyword>